<comment type="caution">
    <text evidence="3">The sequence shown here is derived from an EMBL/GenBank/DDBJ whole genome shotgun (WGS) entry which is preliminary data.</text>
</comment>
<dbReference type="OrthoDB" id="39591at2759"/>
<evidence type="ECO:0000313" key="4">
    <source>
        <dbReference type="Proteomes" id="UP001165065"/>
    </source>
</evidence>
<accession>A0A9W7G0S1</accession>
<keyword evidence="4" id="KW-1185">Reference proteome</keyword>
<dbReference type="InterPro" id="IPR019451">
    <property type="entry name" value="Rtp1_C1"/>
</dbReference>
<dbReference type="Proteomes" id="UP001165065">
    <property type="component" value="Unassembled WGS sequence"/>
</dbReference>
<dbReference type="EMBL" id="BRYA01000640">
    <property type="protein sequence ID" value="GMI27215.1"/>
    <property type="molecule type" value="Genomic_DNA"/>
</dbReference>
<evidence type="ECO:0000313" key="3">
    <source>
        <dbReference type="EMBL" id="GMI27215.1"/>
    </source>
</evidence>
<protein>
    <recommendedName>
        <fullName evidence="2">RNA polymerase II assembly factor Rtp1 C-terminal domain-containing protein</fullName>
    </recommendedName>
</protein>
<dbReference type="InterPro" id="IPR039600">
    <property type="entry name" value="TANGO6/Rtp1"/>
</dbReference>
<organism evidence="3 4">
    <name type="scientific">Triparma columacea</name>
    <dbReference type="NCBI Taxonomy" id="722753"/>
    <lineage>
        <taxon>Eukaryota</taxon>
        <taxon>Sar</taxon>
        <taxon>Stramenopiles</taxon>
        <taxon>Ochrophyta</taxon>
        <taxon>Bolidophyceae</taxon>
        <taxon>Parmales</taxon>
        <taxon>Triparmaceae</taxon>
        <taxon>Triparma</taxon>
    </lineage>
</organism>
<sequence>MVGRELYEAGVGDGFKEGIRKVGIEKRVKAGIRCGRRTREIVFEVEFVVDIIRKAKGGGEDSKWGKVGLGVMAEEGEDDWVNERFVQAVGKIAEQDILASAGGGDGADVGIGEAVGILTELLRGCKGWSTSGLVRYCIATGVVSGGGGRKGGRGGGGIVNVLLMGGGDREDGGGEQGEEGDGWKRIAALALLENVMDKSDVEDILGDGKDILSVLGTVINCGGEEEEEGEGEEEGTLTKIALTLLLAILELGSKERKEDEEVEIEALRGGLDRLLKVGEGEVRELARVCIEGIEERSGGEGKGKEDEEGGLVGERKMTVRERVKEAGGELKSKEAAIRAIGVRKVRGIVRELVEDGDRRRRGRGRVAGIEVVGEAEDKVGQSGDDDALVNLGLVTQVLLRQMSDAESYVYLGAVQGMVDVCDVEPEFGFGVLANVVGRGKVEIEGEVILADAATRVKAAEAIGMAARKREEGGIKFEVLRDAVEVIGEVFKEWGSGRGEAGREERRMIDKGTRGWFEKGRKNEADGEEDEDTSWSEMSVRLQTSGPIYGTEESSMPVASALMLFSSFASTLGTKAVTKFIGGWVTLATDTLRGQKSRTVRRAAGMLAEGVLLRGLRDLENGDVETLREIEGGGKGRRLIEAIKTGAEKGGWGGGKERGLGEGGEGRDEGVKVRCEDAVKVWEEIERLGGWGLVGEGGRKEERWVGMVRDMVGEGRGGEGVKMEVEFEQLGLKEVGSRKRG</sequence>
<feature type="region of interest" description="Disordered" evidence="1">
    <location>
        <begin position="517"/>
        <end position="537"/>
    </location>
</feature>
<proteinExistence type="predicted"/>
<evidence type="ECO:0000259" key="2">
    <source>
        <dbReference type="Pfam" id="PF10363"/>
    </source>
</evidence>
<dbReference type="GO" id="GO:0009306">
    <property type="term" value="P:protein secretion"/>
    <property type="evidence" value="ECO:0007669"/>
    <property type="project" value="TreeGrafter"/>
</dbReference>
<dbReference type="PANTHER" id="PTHR20959">
    <property type="entry name" value="TRANSPORT AND GOLGI ORGANIZATION PROTEIN 6 FAMILY MEMBER"/>
    <property type="match status" value="1"/>
</dbReference>
<name>A0A9W7G0S1_9STRA</name>
<dbReference type="PANTHER" id="PTHR20959:SF1">
    <property type="entry name" value="TRANSPORT AND GOLGI ORGANIZATION PROTEIN 6 HOMOLOG"/>
    <property type="match status" value="1"/>
</dbReference>
<dbReference type="Pfam" id="PF10363">
    <property type="entry name" value="RTP1_C1"/>
    <property type="match status" value="1"/>
</dbReference>
<gene>
    <name evidence="3" type="ORF">TrCOL_g9471</name>
</gene>
<reference evidence="4" key="1">
    <citation type="journal article" date="2023" name="Commun. Biol.">
        <title>Genome analysis of Parmales, the sister group of diatoms, reveals the evolutionary specialization of diatoms from phago-mixotrophs to photoautotrophs.</title>
        <authorList>
            <person name="Ban H."/>
            <person name="Sato S."/>
            <person name="Yoshikawa S."/>
            <person name="Yamada K."/>
            <person name="Nakamura Y."/>
            <person name="Ichinomiya M."/>
            <person name="Sato N."/>
            <person name="Blanc-Mathieu R."/>
            <person name="Endo H."/>
            <person name="Kuwata A."/>
            <person name="Ogata H."/>
        </authorList>
    </citation>
    <scope>NUCLEOTIDE SEQUENCE [LARGE SCALE GENOMIC DNA]</scope>
</reference>
<dbReference type="AlphaFoldDB" id="A0A9W7G0S1"/>
<evidence type="ECO:0000256" key="1">
    <source>
        <dbReference type="SAM" id="MobiDB-lite"/>
    </source>
</evidence>
<feature type="domain" description="RNA polymerase II assembly factor Rtp1 C-terminal" evidence="2">
    <location>
        <begin position="324"/>
        <end position="470"/>
    </location>
</feature>